<evidence type="ECO:0000313" key="2">
    <source>
        <dbReference type="Proteomes" id="UP001148737"/>
    </source>
</evidence>
<sequence length="93" mass="10077">MSSLTLYSWPESGNSYKVRLLASILQIPYSLRDLDFLNLEQQGAAFTAINPKGEVPTLVVDDGKLVFTDSTTILTYLAATHPDSGRTTLPSSG</sequence>
<evidence type="ECO:0000313" key="1">
    <source>
        <dbReference type="EMBL" id="KAJ3487968.1"/>
    </source>
</evidence>
<proteinExistence type="predicted"/>
<comment type="caution">
    <text evidence="1">The sequence shown here is derived from an EMBL/GenBank/DDBJ whole genome shotgun (WGS) entry which is preliminary data.</text>
</comment>
<organism evidence="1 2">
    <name type="scientific">Lecanicillium saksenae</name>
    <dbReference type="NCBI Taxonomy" id="468837"/>
    <lineage>
        <taxon>Eukaryota</taxon>
        <taxon>Fungi</taxon>
        <taxon>Dikarya</taxon>
        <taxon>Ascomycota</taxon>
        <taxon>Pezizomycotina</taxon>
        <taxon>Sordariomycetes</taxon>
        <taxon>Hypocreomycetidae</taxon>
        <taxon>Hypocreales</taxon>
        <taxon>Cordycipitaceae</taxon>
        <taxon>Lecanicillium</taxon>
    </lineage>
</organism>
<protein>
    <submittedName>
        <fullName evidence="1">Uncharacterized protein</fullName>
    </submittedName>
</protein>
<gene>
    <name evidence="1" type="ORF">NLG97_g6288</name>
</gene>
<reference evidence="1" key="1">
    <citation type="submission" date="2022-07" db="EMBL/GenBank/DDBJ databases">
        <title>Genome Sequence of Lecanicillium saksenae.</title>
        <authorList>
            <person name="Buettner E."/>
        </authorList>
    </citation>
    <scope>NUCLEOTIDE SEQUENCE</scope>
    <source>
        <strain evidence="1">VT-O1</strain>
    </source>
</reference>
<accession>A0ACC1QTV1</accession>
<keyword evidence="2" id="KW-1185">Reference proteome</keyword>
<name>A0ACC1QTV1_9HYPO</name>
<dbReference type="Proteomes" id="UP001148737">
    <property type="component" value="Unassembled WGS sequence"/>
</dbReference>
<dbReference type="EMBL" id="JANAKD010000812">
    <property type="protein sequence ID" value="KAJ3487968.1"/>
    <property type="molecule type" value="Genomic_DNA"/>
</dbReference>